<evidence type="ECO:0000313" key="3">
    <source>
        <dbReference type="Proteomes" id="UP000248410"/>
    </source>
</evidence>
<feature type="transmembrane region" description="Helical" evidence="1">
    <location>
        <begin position="78"/>
        <end position="99"/>
    </location>
</feature>
<dbReference type="OrthoDB" id="107798at2157"/>
<feature type="transmembrane region" description="Helical" evidence="1">
    <location>
        <begin position="221"/>
        <end position="239"/>
    </location>
</feature>
<name>A0A2U9IPW6_9CREN</name>
<dbReference type="RefSeq" id="WP_110380951.1">
    <property type="nucleotide sequence ID" value="NZ_CP029288.2"/>
</dbReference>
<keyword evidence="3" id="KW-1185">Reference proteome</keyword>
<dbReference type="Pfam" id="PF04240">
    <property type="entry name" value="Caroten_synth"/>
    <property type="match status" value="1"/>
</dbReference>
<feature type="transmembrane region" description="Helical" evidence="1">
    <location>
        <begin position="148"/>
        <end position="168"/>
    </location>
</feature>
<feature type="transmembrane region" description="Helical" evidence="1">
    <location>
        <begin position="43"/>
        <end position="66"/>
    </location>
</feature>
<keyword evidence="1" id="KW-0472">Membrane</keyword>
<dbReference type="EMBL" id="CP029288">
    <property type="protein sequence ID" value="AWR98061.1"/>
    <property type="molecule type" value="Genomic_DNA"/>
</dbReference>
<reference evidence="2 3" key="1">
    <citation type="submission" date="2018-05" db="EMBL/GenBank/DDBJ databases">
        <title>Complete Genome Sequences of Extremely Thermoacidophilic, Metal-Mobilizing Type-Strain Members of the Archaeal Family Sulfolobaceae: Acidianus brierleyi DSM-1651T, Acidianus sulfidivorans DSM-18786T, Metallosphaera hakonensis DSM-7519T, and Metallosphaera prunae DSM-10039T.</title>
        <authorList>
            <person name="Counts J.A."/>
            <person name="Kelly R.M."/>
        </authorList>
    </citation>
    <scope>NUCLEOTIDE SEQUENCE [LARGE SCALE GENOMIC DNA]</scope>
    <source>
        <strain evidence="2 3">JP7</strain>
    </source>
</reference>
<organism evidence="2 3">
    <name type="scientific">Acidianus sulfidivorans JP7</name>
    <dbReference type="NCBI Taxonomy" id="619593"/>
    <lineage>
        <taxon>Archaea</taxon>
        <taxon>Thermoproteota</taxon>
        <taxon>Thermoprotei</taxon>
        <taxon>Sulfolobales</taxon>
        <taxon>Sulfolobaceae</taxon>
        <taxon>Acidianus</taxon>
    </lineage>
</organism>
<dbReference type="Proteomes" id="UP000248410">
    <property type="component" value="Chromosome"/>
</dbReference>
<feature type="transmembrane region" description="Helical" evidence="1">
    <location>
        <begin position="111"/>
        <end position="136"/>
    </location>
</feature>
<dbReference type="PANTHER" id="PTHR39419">
    <property type="entry name" value="SLL0814 PROTEIN"/>
    <property type="match status" value="1"/>
</dbReference>
<dbReference type="GeneID" id="36838562"/>
<feature type="transmembrane region" description="Helical" evidence="1">
    <location>
        <begin position="189"/>
        <end position="209"/>
    </location>
</feature>
<protein>
    <submittedName>
        <fullName evidence="2">Carotenoid biosynthesis protein</fullName>
    </submittedName>
</protein>
<dbReference type="PANTHER" id="PTHR39419:SF1">
    <property type="entry name" value="SLL0814 PROTEIN"/>
    <property type="match status" value="1"/>
</dbReference>
<dbReference type="InterPro" id="IPR007354">
    <property type="entry name" value="CruF-like"/>
</dbReference>
<keyword evidence="1" id="KW-0812">Transmembrane</keyword>
<evidence type="ECO:0000256" key="1">
    <source>
        <dbReference type="SAM" id="Phobius"/>
    </source>
</evidence>
<dbReference type="AlphaFoldDB" id="A0A2U9IPW6"/>
<proteinExistence type="predicted"/>
<accession>A0A2U9IPW6</accession>
<dbReference type="KEGG" id="asul:DFR86_11295"/>
<gene>
    <name evidence="2" type="ORF">DFR86_11295</name>
</gene>
<sequence>MDRIYLISFILLAIGIILDGLLALFFIAAIISLILLSKRRKDFPIVFLVGAIIGFIFEKIGITTGIPFGHYAYHFPPYILGVPIFVIFGWGIFSFLSYLTIFNLPSRIKLIIFPFLMVIIDLSVDPIMVSAGFWTWEKSAINYFGIPITNFVGWYIVSLIIIATILVVNNRGLVEVGRIRGRENNSSSSNNIITTYFFPLAYYLFSLNFFIHAKPQLEKPLMIGMLFSLIITLIVVLLNRRVLRLSSKK</sequence>
<feature type="transmembrane region" description="Helical" evidence="1">
    <location>
        <begin position="6"/>
        <end position="36"/>
    </location>
</feature>
<evidence type="ECO:0000313" key="2">
    <source>
        <dbReference type="EMBL" id="AWR98061.1"/>
    </source>
</evidence>
<keyword evidence="1" id="KW-1133">Transmembrane helix</keyword>